<protein>
    <submittedName>
        <fullName evidence="1">Uncharacterized protein</fullName>
    </submittedName>
</protein>
<organism evidence="1 2">
    <name type="scientific">Paraphaeosphaeria minitans</name>
    <dbReference type="NCBI Taxonomy" id="565426"/>
    <lineage>
        <taxon>Eukaryota</taxon>
        <taxon>Fungi</taxon>
        <taxon>Dikarya</taxon>
        <taxon>Ascomycota</taxon>
        <taxon>Pezizomycotina</taxon>
        <taxon>Dothideomycetes</taxon>
        <taxon>Pleosporomycetidae</taxon>
        <taxon>Pleosporales</taxon>
        <taxon>Massarineae</taxon>
        <taxon>Didymosphaeriaceae</taxon>
        <taxon>Paraphaeosphaeria</taxon>
    </lineage>
</organism>
<reference evidence="1" key="1">
    <citation type="journal article" date="2020" name="Mol. Plant Microbe Interact.">
        <title>Genome Sequence of the Biocontrol Agent Coniothyrium minitans strain Conio (IMI 134523).</title>
        <authorList>
            <person name="Patel D."/>
            <person name="Shittu T.A."/>
            <person name="Baroncelli R."/>
            <person name="Muthumeenakshi S."/>
            <person name="Osborne T.H."/>
            <person name="Janganan T.K."/>
            <person name="Sreenivasaprasad S."/>
        </authorList>
    </citation>
    <scope>NUCLEOTIDE SEQUENCE</scope>
    <source>
        <strain evidence="1">Conio</strain>
    </source>
</reference>
<accession>A0A9P6KSI4</accession>
<dbReference type="Proteomes" id="UP000756921">
    <property type="component" value="Unassembled WGS sequence"/>
</dbReference>
<gene>
    <name evidence="1" type="ORF">PMIN01_04695</name>
</gene>
<comment type="caution">
    <text evidence="1">The sequence shown here is derived from an EMBL/GenBank/DDBJ whole genome shotgun (WGS) entry which is preliminary data.</text>
</comment>
<name>A0A9P6KSI4_9PLEO</name>
<proteinExistence type="predicted"/>
<evidence type="ECO:0000313" key="1">
    <source>
        <dbReference type="EMBL" id="KAF9736916.1"/>
    </source>
</evidence>
<dbReference type="AlphaFoldDB" id="A0A9P6KSI4"/>
<sequence>MRLVPTLGGGSAYAMYGRELHLPPGRGFPAKRAGKLARRPVDRARGYFVQRNGAGGSVCQNRSGAVSVREEDAKVRASTLWGSIRRSIVRLAGERGVLGKADAHV</sequence>
<keyword evidence="2" id="KW-1185">Reference proteome</keyword>
<evidence type="ECO:0000313" key="2">
    <source>
        <dbReference type="Proteomes" id="UP000756921"/>
    </source>
</evidence>
<dbReference type="EMBL" id="WJXW01000004">
    <property type="protein sequence ID" value="KAF9736916.1"/>
    <property type="molecule type" value="Genomic_DNA"/>
</dbReference>